<dbReference type="AlphaFoldDB" id="A0A0U9IAK2"/>
<proteinExistence type="predicted"/>
<comment type="caution">
    <text evidence="1">The sequence shown here is derived from an EMBL/GenBank/DDBJ whole genome shotgun (WGS) entry which is preliminary data.</text>
</comment>
<evidence type="ECO:0008006" key="3">
    <source>
        <dbReference type="Google" id="ProtNLM"/>
    </source>
</evidence>
<protein>
    <recommendedName>
        <fullName evidence="3">Nucleotidyltransferase domain-containing protein</fullName>
    </recommendedName>
</protein>
<sequence length="39" mass="4657">MFSDEKRAVKRIKDKLLKALEEELIYLIAFGSRVRGEFR</sequence>
<evidence type="ECO:0000313" key="2">
    <source>
        <dbReference type="Proteomes" id="UP000054976"/>
    </source>
</evidence>
<dbReference type="EMBL" id="BCNO01000002">
    <property type="protein sequence ID" value="GAQ95286.1"/>
    <property type="molecule type" value="Genomic_DNA"/>
</dbReference>
<keyword evidence="2" id="KW-1185">Reference proteome</keyword>
<reference evidence="2" key="1">
    <citation type="submission" date="2016-01" db="EMBL/GenBank/DDBJ databases">
        <title>Draft genome sequence of Thermodesulfovibrio aggregans strain TGE-P1.</title>
        <authorList>
            <person name="Sekiguchi Y."/>
            <person name="Ohashi A."/>
            <person name="Matsuura N."/>
            <person name="Tourlousse M.D."/>
        </authorList>
    </citation>
    <scope>NUCLEOTIDE SEQUENCE [LARGE SCALE GENOMIC DNA]</scope>
    <source>
        <strain evidence="2">TGE-P1</strain>
    </source>
</reference>
<gene>
    <name evidence="1" type="ORF">TAGGR_2175</name>
</gene>
<organism evidence="1 2">
    <name type="scientific">Thermodesulfovibrio aggregans</name>
    <dbReference type="NCBI Taxonomy" id="86166"/>
    <lineage>
        <taxon>Bacteria</taxon>
        <taxon>Pseudomonadati</taxon>
        <taxon>Nitrospirota</taxon>
        <taxon>Thermodesulfovibrionia</taxon>
        <taxon>Thermodesulfovibrionales</taxon>
        <taxon>Thermodesulfovibrionaceae</taxon>
        <taxon>Thermodesulfovibrio</taxon>
    </lineage>
</organism>
<evidence type="ECO:0000313" key="1">
    <source>
        <dbReference type="EMBL" id="GAQ95286.1"/>
    </source>
</evidence>
<dbReference type="STRING" id="86166.TAGGR_2175"/>
<accession>A0A0U9IAK2</accession>
<name>A0A0U9IAK2_9BACT</name>
<dbReference type="Proteomes" id="UP000054976">
    <property type="component" value="Unassembled WGS sequence"/>
</dbReference>